<dbReference type="NCBIfam" id="TIGR00199">
    <property type="entry name" value="PncC_domain"/>
    <property type="match status" value="1"/>
</dbReference>
<organism evidence="3 4">
    <name type="scientific">Hydrogenispora ethanolica</name>
    <dbReference type="NCBI Taxonomy" id="1082276"/>
    <lineage>
        <taxon>Bacteria</taxon>
        <taxon>Bacillati</taxon>
        <taxon>Bacillota</taxon>
        <taxon>Hydrogenispora</taxon>
    </lineage>
</organism>
<dbReference type="SUPFAM" id="SSF142433">
    <property type="entry name" value="CinA-like"/>
    <property type="match status" value="1"/>
</dbReference>
<dbReference type="InterPro" id="IPR036425">
    <property type="entry name" value="MoaB/Mog-like_dom_sf"/>
</dbReference>
<protein>
    <recommendedName>
        <fullName evidence="1">Putative competence-damage inducible protein</fullName>
    </recommendedName>
</protein>
<dbReference type="AlphaFoldDB" id="A0A4R1R948"/>
<dbReference type="InterPro" id="IPR001453">
    <property type="entry name" value="MoaB/Mog_dom"/>
</dbReference>
<dbReference type="NCBIfam" id="NF001813">
    <property type="entry name" value="PRK00549.1"/>
    <property type="match status" value="1"/>
</dbReference>
<dbReference type="InterPro" id="IPR050101">
    <property type="entry name" value="CinA"/>
</dbReference>
<dbReference type="InterPro" id="IPR036653">
    <property type="entry name" value="CinA-like_C"/>
</dbReference>
<dbReference type="EMBL" id="SLUN01000028">
    <property type="protein sequence ID" value="TCL62089.1"/>
    <property type="molecule type" value="Genomic_DNA"/>
</dbReference>
<evidence type="ECO:0000259" key="2">
    <source>
        <dbReference type="SMART" id="SM00852"/>
    </source>
</evidence>
<dbReference type="Pfam" id="PF02464">
    <property type="entry name" value="CinA"/>
    <property type="match status" value="1"/>
</dbReference>
<sequence length="414" mass="44627">MKAEIVCIGTELLLGQILDTNAAFLAEELAGLGIDLYHKLTVGDNLERIVAALRQAWQRADLLILSGGLGPTQDDLTREAVAALLGEELTPRQAAWEQIVAYFHKMDRPYPESNRRQALFPASGQVIANSFGTAPALWVEREGRVLVALPGVPYELKGIWNESVRERLGRILAAEGNPLLTSRTIRMVGIGESAMEEQVIDLIAAQSNPTIAPYAGRGEVSLRITAKGFREDENWRLIDALTEKVRARLGGYIYGYDQDNLETAIGRLLRERGWRLALAESCTGGLMAHRITNVAGSSDYYLGGVNSYSNELKMAVLGVPESTLAEHGAVSPETARAMAAGIRRLTGAEVGLSATGIAGPGGGTAEKPVGLVYLGVDLPGYSQVERRIFPLDRIGNKESAAQAGLALLWQALRS</sequence>
<dbReference type="PANTHER" id="PTHR13939">
    <property type="entry name" value="NICOTINAMIDE-NUCLEOTIDE AMIDOHYDROLASE PNCC"/>
    <property type="match status" value="1"/>
</dbReference>
<dbReference type="SMART" id="SM00852">
    <property type="entry name" value="MoCF_biosynth"/>
    <property type="match status" value="1"/>
</dbReference>
<dbReference type="InterPro" id="IPR008135">
    <property type="entry name" value="Competence-induced_CinA"/>
</dbReference>
<comment type="similarity">
    <text evidence="1">Belongs to the CinA family.</text>
</comment>
<evidence type="ECO:0000313" key="3">
    <source>
        <dbReference type="EMBL" id="TCL62089.1"/>
    </source>
</evidence>
<accession>A0A4R1R948</accession>
<dbReference type="CDD" id="cd00885">
    <property type="entry name" value="cinA"/>
    <property type="match status" value="1"/>
</dbReference>
<dbReference type="RefSeq" id="WP_132015938.1">
    <property type="nucleotide sequence ID" value="NZ_SLUN01000028.1"/>
</dbReference>
<proteinExistence type="inferred from homology"/>
<dbReference type="Gene3D" id="3.90.950.20">
    <property type="entry name" value="CinA-like"/>
    <property type="match status" value="1"/>
</dbReference>
<reference evidence="3 4" key="1">
    <citation type="submission" date="2019-03" db="EMBL/GenBank/DDBJ databases">
        <title>Genomic Encyclopedia of Type Strains, Phase IV (KMG-IV): sequencing the most valuable type-strain genomes for metagenomic binning, comparative biology and taxonomic classification.</title>
        <authorList>
            <person name="Goeker M."/>
        </authorList>
    </citation>
    <scope>NUCLEOTIDE SEQUENCE [LARGE SCALE GENOMIC DNA]</scope>
    <source>
        <strain evidence="3 4">LX-B</strain>
    </source>
</reference>
<evidence type="ECO:0000313" key="4">
    <source>
        <dbReference type="Proteomes" id="UP000295008"/>
    </source>
</evidence>
<dbReference type="SUPFAM" id="SSF53218">
    <property type="entry name" value="Molybdenum cofactor biosynthesis proteins"/>
    <property type="match status" value="1"/>
</dbReference>
<dbReference type="PANTHER" id="PTHR13939:SF0">
    <property type="entry name" value="NMN AMIDOHYDROLASE-LIKE PROTEIN YFAY"/>
    <property type="match status" value="1"/>
</dbReference>
<dbReference type="PIRSF" id="PIRSF006728">
    <property type="entry name" value="CinA"/>
    <property type="match status" value="1"/>
</dbReference>
<keyword evidence="4" id="KW-1185">Reference proteome</keyword>
<dbReference type="NCBIfam" id="TIGR00200">
    <property type="entry name" value="cinA_nterm"/>
    <property type="match status" value="1"/>
</dbReference>
<dbReference type="Pfam" id="PF00994">
    <property type="entry name" value="MoCF_biosynth"/>
    <property type="match status" value="1"/>
</dbReference>
<dbReference type="Gene3D" id="3.40.980.10">
    <property type="entry name" value="MoaB/Mog-like domain"/>
    <property type="match status" value="1"/>
</dbReference>
<evidence type="ECO:0000256" key="1">
    <source>
        <dbReference type="HAMAP-Rule" id="MF_00226"/>
    </source>
</evidence>
<dbReference type="Gene3D" id="3.30.70.2860">
    <property type="match status" value="1"/>
</dbReference>
<gene>
    <name evidence="1" type="primary">cinA</name>
    <name evidence="3" type="ORF">EDC14_102846</name>
</gene>
<name>A0A4R1R948_HYDET</name>
<dbReference type="Pfam" id="PF18146">
    <property type="entry name" value="CinA_KH"/>
    <property type="match status" value="1"/>
</dbReference>
<dbReference type="HAMAP" id="MF_00226_B">
    <property type="entry name" value="CinA_B"/>
    <property type="match status" value="1"/>
</dbReference>
<dbReference type="NCBIfam" id="TIGR00177">
    <property type="entry name" value="molyb_syn"/>
    <property type="match status" value="1"/>
</dbReference>
<dbReference type="Proteomes" id="UP000295008">
    <property type="component" value="Unassembled WGS sequence"/>
</dbReference>
<dbReference type="InterPro" id="IPR008136">
    <property type="entry name" value="CinA_C"/>
</dbReference>
<dbReference type="InterPro" id="IPR041424">
    <property type="entry name" value="CinA_KH"/>
</dbReference>
<feature type="domain" description="MoaB/Mog" evidence="2">
    <location>
        <begin position="4"/>
        <end position="170"/>
    </location>
</feature>
<dbReference type="OrthoDB" id="9801454at2"/>
<comment type="caution">
    <text evidence="3">The sequence shown here is derived from an EMBL/GenBank/DDBJ whole genome shotgun (WGS) entry which is preliminary data.</text>
</comment>